<evidence type="ECO:0000256" key="4">
    <source>
        <dbReference type="ARBA" id="ARBA00022692"/>
    </source>
</evidence>
<feature type="transmembrane region" description="Helical" evidence="9">
    <location>
        <begin position="92"/>
        <end position="109"/>
    </location>
</feature>
<evidence type="ECO:0000256" key="1">
    <source>
        <dbReference type="ARBA" id="ARBA00004141"/>
    </source>
</evidence>
<dbReference type="AlphaFoldDB" id="A0A9X1WGY7"/>
<comment type="caution">
    <text evidence="10">The sequence shown here is derived from an EMBL/GenBank/DDBJ whole genome shotgun (WGS) entry which is preliminary data.</text>
</comment>
<accession>A0A9X1WGY7</accession>
<dbReference type="PANTHER" id="PTHR10283:SF82">
    <property type="entry name" value="SOLUTE CARRIER FAMILY 13 MEMBER 2"/>
    <property type="match status" value="1"/>
</dbReference>
<feature type="transmembrane region" description="Helical" evidence="9">
    <location>
        <begin position="374"/>
        <end position="397"/>
    </location>
</feature>
<dbReference type="GO" id="GO:0008514">
    <property type="term" value="F:organic anion transmembrane transporter activity"/>
    <property type="evidence" value="ECO:0007669"/>
    <property type="project" value="UniProtKB-ARBA"/>
</dbReference>
<dbReference type="GO" id="GO:1905039">
    <property type="term" value="P:carboxylic acid transmembrane transport"/>
    <property type="evidence" value="ECO:0007669"/>
    <property type="project" value="UniProtKB-ARBA"/>
</dbReference>
<dbReference type="NCBIfam" id="TIGR00785">
    <property type="entry name" value="dass"/>
    <property type="match status" value="1"/>
</dbReference>
<protein>
    <recommendedName>
        <fullName evidence="3">Sodium-dependent dicarboxylate transporter SdcS</fullName>
    </recommendedName>
    <alternativeName>
        <fullName evidence="7">Na(+)/dicarboxylate symporter</fullName>
    </alternativeName>
</protein>
<dbReference type="GO" id="GO:0005886">
    <property type="term" value="C:plasma membrane"/>
    <property type="evidence" value="ECO:0007669"/>
    <property type="project" value="TreeGrafter"/>
</dbReference>
<evidence type="ECO:0000256" key="5">
    <source>
        <dbReference type="ARBA" id="ARBA00022989"/>
    </source>
</evidence>
<dbReference type="EMBL" id="JALIEA010000012">
    <property type="protein sequence ID" value="MCJ7858276.1"/>
    <property type="molecule type" value="Genomic_DNA"/>
</dbReference>
<organism evidence="10 11">
    <name type="scientific">Corynebacterium kalidii</name>
    <dbReference type="NCBI Taxonomy" id="2931982"/>
    <lineage>
        <taxon>Bacteria</taxon>
        <taxon>Bacillati</taxon>
        <taxon>Actinomycetota</taxon>
        <taxon>Actinomycetes</taxon>
        <taxon>Mycobacteriales</taxon>
        <taxon>Corynebacteriaceae</taxon>
        <taxon>Corynebacterium</taxon>
    </lineage>
</organism>
<feature type="region of interest" description="Disordered" evidence="8">
    <location>
        <begin position="1"/>
        <end position="22"/>
    </location>
</feature>
<feature type="transmembrane region" description="Helical" evidence="9">
    <location>
        <begin position="431"/>
        <end position="451"/>
    </location>
</feature>
<feature type="transmembrane region" description="Helical" evidence="9">
    <location>
        <begin position="66"/>
        <end position="85"/>
    </location>
</feature>
<feature type="transmembrane region" description="Helical" evidence="9">
    <location>
        <begin position="148"/>
        <end position="168"/>
    </location>
</feature>
<sequence>MSETTGDTLTAEEQREAGEAERAGNRKKFIGLGVGLVLAVAIYFLFPSNGADLVNEAHPDDEGGPYSVGTMAITAAVMVLMGAWWMTGALPLAATAMVPLVAFPILQVATMKDAAAPYADPTIFLFMGGFVLALGIQRWGLHRRLALLVVYAVGTKPKQLVLGFMVATGFMSMWVSNTATAVVMLPIGVSVLALTAERVGGHQNQRKFATALMLAIAYSASIGSLGTLIGTPPNAFMAAYMSSTHGIEIGFGRWMMVGLPLAVVFTVVAWLVLVTVFKPEMDEIPGGKELIRKEIDDMGRITRPEVVAGVIFVCTAVAWITIPLLAEYVDWWSITIADAAIAMAAAVAMFTVPVNRRGTRVIDWEHAKALPWDVLILFGGGLSLSSMVTASGLSLWIGEMVKGMEVLPLVLLVLAIAAVVLVLTEFTSNTATAATFIPIMGGVAIGIGLTGDGMMNIMVLIIPTALAATCAFMLPVATPPNAIAYGSGYVRAGDMIKGGVWLNIIAVFLITLTVFALAVPVFGLTFG</sequence>
<dbReference type="InterPro" id="IPR001898">
    <property type="entry name" value="SLC13A/DASS"/>
</dbReference>
<dbReference type="Proteomes" id="UP001139207">
    <property type="component" value="Unassembled WGS sequence"/>
</dbReference>
<dbReference type="Pfam" id="PF00939">
    <property type="entry name" value="Na_sulph_symp"/>
    <property type="match status" value="1"/>
</dbReference>
<evidence type="ECO:0000313" key="11">
    <source>
        <dbReference type="Proteomes" id="UP001139207"/>
    </source>
</evidence>
<evidence type="ECO:0000256" key="7">
    <source>
        <dbReference type="ARBA" id="ARBA00031174"/>
    </source>
</evidence>
<name>A0A9X1WGY7_9CORY</name>
<keyword evidence="11" id="KW-1185">Reference proteome</keyword>
<proteinExistence type="inferred from homology"/>
<feature type="transmembrane region" description="Helical" evidence="9">
    <location>
        <begin position="251"/>
        <end position="277"/>
    </location>
</feature>
<reference evidence="10" key="1">
    <citation type="submission" date="2022-04" db="EMBL/GenBank/DDBJ databases">
        <title>Corynebacterium kalidii LD5P10.</title>
        <authorList>
            <person name="Sun J.Q."/>
        </authorList>
    </citation>
    <scope>NUCLEOTIDE SEQUENCE</scope>
    <source>
        <strain evidence="10">LD5P10</strain>
    </source>
</reference>
<keyword evidence="4 9" id="KW-0812">Transmembrane</keyword>
<evidence type="ECO:0000256" key="6">
    <source>
        <dbReference type="ARBA" id="ARBA00023136"/>
    </source>
</evidence>
<feature type="transmembrane region" description="Helical" evidence="9">
    <location>
        <begin position="457"/>
        <end position="478"/>
    </location>
</feature>
<evidence type="ECO:0000256" key="3">
    <source>
        <dbReference type="ARBA" id="ARBA00020150"/>
    </source>
</evidence>
<evidence type="ECO:0000256" key="9">
    <source>
        <dbReference type="SAM" id="Phobius"/>
    </source>
</evidence>
<feature type="transmembrane region" description="Helical" evidence="9">
    <location>
        <begin position="174"/>
        <end position="196"/>
    </location>
</feature>
<dbReference type="RefSeq" id="WP_244804009.1">
    <property type="nucleotide sequence ID" value="NZ_JALIEA010000012.1"/>
</dbReference>
<feature type="transmembrane region" description="Helical" evidence="9">
    <location>
        <begin position="306"/>
        <end position="325"/>
    </location>
</feature>
<dbReference type="CDD" id="cd01115">
    <property type="entry name" value="SLC13_permease"/>
    <property type="match status" value="1"/>
</dbReference>
<keyword evidence="6 9" id="KW-0472">Membrane</keyword>
<feature type="transmembrane region" description="Helical" evidence="9">
    <location>
        <begin position="208"/>
        <end position="231"/>
    </location>
</feature>
<feature type="transmembrane region" description="Helical" evidence="9">
    <location>
        <begin position="29"/>
        <end position="46"/>
    </location>
</feature>
<evidence type="ECO:0000313" key="10">
    <source>
        <dbReference type="EMBL" id="MCJ7858276.1"/>
    </source>
</evidence>
<feature type="transmembrane region" description="Helical" evidence="9">
    <location>
        <begin position="499"/>
        <end position="522"/>
    </location>
</feature>
<feature type="compositionally biased region" description="Basic and acidic residues" evidence="8">
    <location>
        <begin position="12"/>
        <end position="22"/>
    </location>
</feature>
<feature type="transmembrane region" description="Helical" evidence="9">
    <location>
        <begin position="403"/>
        <end position="424"/>
    </location>
</feature>
<comment type="subcellular location">
    <subcellularLocation>
        <location evidence="1">Membrane</location>
        <topology evidence="1">Multi-pass membrane protein</topology>
    </subcellularLocation>
</comment>
<comment type="similarity">
    <text evidence="2">Belongs to the SLC13A/DASS transporter (TC 2.A.47) family. NADC subfamily.</text>
</comment>
<evidence type="ECO:0000256" key="2">
    <source>
        <dbReference type="ARBA" id="ARBA00006772"/>
    </source>
</evidence>
<gene>
    <name evidence="10" type="ORF">MUN33_06030</name>
</gene>
<evidence type="ECO:0000256" key="8">
    <source>
        <dbReference type="SAM" id="MobiDB-lite"/>
    </source>
</evidence>
<keyword evidence="5 9" id="KW-1133">Transmembrane helix</keyword>
<feature type="transmembrane region" description="Helical" evidence="9">
    <location>
        <begin position="115"/>
        <end position="136"/>
    </location>
</feature>
<dbReference type="PANTHER" id="PTHR10283">
    <property type="entry name" value="SOLUTE CARRIER FAMILY 13 MEMBER"/>
    <property type="match status" value="1"/>
</dbReference>
<feature type="transmembrane region" description="Helical" evidence="9">
    <location>
        <begin position="331"/>
        <end position="354"/>
    </location>
</feature>